<gene>
    <name evidence="2" type="ORF">L484_000299</name>
</gene>
<dbReference type="InterPro" id="IPR038595">
    <property type="entry name" value="LOR_sf"/>
</dbReference>
<keyword evidence="3" id="KW-1185">Reference proteome</keyword>
<proteinExistence type="inferred from homology"/>
<protein>
    <submittedName>
        <fullName evidence="2">Protein LURP-one-related 11</fullName>
    </submittedName>
</protein>
<dbReference type="Pfam" id="PF04525">
    <property type="entry name" value="LOR"/>
    <property type="match status" value="1"/>
</dbReference>
<evidence type="ECO:0000313" key="3">
    <source>
        <dbReference type="Proteomes" id="UP000030645"/>
    </source>
</evidence>
<dbReference type="InterPro" id="IPR025659">
    <property type="entry name" value="Tubby-like_C"/>
</dbReference>
<evidence type="ECO:0000256" key="1">
    <source>
        <dbReference type="ARBA" id="ARBA00005437"/>
    </source>
</evidence>
<dbReference type="InterPro" id="IPR007612">
    <property type="entry name" value="LOR"/>
</dbReference>
<dbReference type="SUPFAM" id="SSF54518">
    <property type="entry name" value="Tubby C-terminal domain-like"/>
    <property type="match status" value="1"/>
</dbReference>
<sequence length="203" mass="23195">MAKVHPGAPRSSSYLTSSKQETFTIWMKSLVLNCKGCTVFDSNGQIVYRVDNYSSKCRDVYLMDFKGEVLFTILRKEKFKLFRFWEGYKSTGADRNPKRPGFQVRKAPFRLISRGYSSSRDVVVVGLDENQSFGYNIESCRTRNSPCKIVDKFGRPIAEVKRKQSTCGVLLGDDVLTMVVEPFMDHCLIMGLFVVYSLINCKM</sequence>
<dbReference type="PANTHER" id="PTHR31087:SF25">
    <property type="entry name" value="TRANSLATION INITIATION FACTOR 2B FAMILY PROTEIN, PUTATIVE, EXPRESSED-RELATED"/>
    <property type="match status" value="1"/>
</dbReference>
<dbReference type="Gene3D" id="2.40.160.200">
    <property type="entry name" value="LURP1-related"/>
    <property type="match status" value="1"/>
</dbReference>
<dbReference type="EMBL" id="KE623739">
    <property type="protein sequence ID" value="EXC45786.1"/>
    <property type="molecule type" value="Genomic_DNA"/>
</dbReference>
<dbReference type="KEGG" id="mnt:21383940"/>
<dbReference type="PANTHER" id="PTHR31087">
    <property type="match status" value="1"/>
</dbReference>
<name>W9SPH7_9ROSA</name>
<dbReference type="OrthoDB" id="652749at2759"/>
<accession>W9SPH7</accession>
<dbReference type="STRING" id="981085.W9SPH7"/>
<reference evidence="3" key="1">
    <citation type="submission" date="2013-01" db="EMBL/GenBank/DDBJ databases">
        <title>Draft Genome Sequence of a Mulberry Tree, Morus notabilis C.K. Schneid.</title>
        <authorList>
            <person name="He N."/>
            <person name="Zhao S."/>
        </authorList>
    </citation>
    <scope>NUCLEOTIDE SEQUENCE</scope>
</reference>
<dbReference type="eggNOG" id="ENOG502RYHC">
    <property type="taxonomic scope" value="Eukaryota"/>
</dbReference>
<organism evidence="2 3">
    <name type="scientific">Morus notabilis</name>
    <dbReference type="NCBI Taxonomy" id="981085"/>
    <lineage>
        <taxon>Eukaryota</taxon>
        <taxon>Viridiplantae</taxon>
        <taxon>Streptophyta</taxon>
        <taxon>Embryophyta</taxon>
        <taxon>Tracheophyta</taxon>
        <taxon>Spermatophyta</taxon>
        <taxon>Magnoliopsida</taxon>
        <taxon>eudicotyledons</taxon>
        <taxon>Gunneridae</taxon>
        <taxon>Pentapetalae</taxon>
        <taxon>rosids</taxon>
        <taxon>fabids</taxon>
        <taxon>Rosales</taxon>
        <taxon>Moraceae</taxon>
        <taxon>Moreae</taxon>
        <taxon>Morus</taxon>
    </lineage>
</organism>
<dbReference type="AlphaFoldDB" id="W9SPH7"/>
<dbReference type="Proteomes" id="UP000030645">
    <property type="component" value="Unassembled WGS sequence"/>
</dbReference>
<comment type="similarity">
    <text evidence="1">Belongs to the LOR family.</text>
</comment>
<evidence type="ECO:0000313" key="2">
    <source>
        <dbReference type="EMBL" id="EXC45786.1"/>
    </source>
</evidence>